<evidence type="ECO:0000259" key="2">
    <source>
        <dbReference type="Pfam" id="PF12697"/>
    </source>
</evidence>
<dbReference type="InterPro" id="IPR029058">
    <property type="entry name" value="AB_hydrolase_fold"/>
</dbReference>
<keyword evidence="3" id="KW-0378">Hydrolase</keyword>
<reference evidence="3 4" key="1">
    <citation type="submission" date="2018-11" db="EMBL/GenBank/DDBJ databases">
        <title>Genome sequencing and analysis.</title>
        <authorList>
            <person name="Huang Y.-T."/>
        </authorList>
    </citation>
    <scope>NUCLEOTIDE SEQUENCE [LARGE SCALE GENOMIC DNA]</scope>
    <source>
        <strain evidence="3 4">SHIN</strain>
    </source>
</reference>
<gene>
    <name evidence="3" type="ORF">EHE22_11435</name>
</gene>
<evidence type="ECO:0000256" key="1">
    <source>
        <dbReference type="ARBA" id="ARBA00038115"/>
    </source>
</evidence>
<dbReference type="GO" id="GO:0008236">
    <property type="term" value="F:serine-type peptidase activity"/>
    <property type="evidence" value="ECO:0007669"/>
    <property type="project" value="InterPro"/>
</dbReference>
<evidence type="ECO:0000313" key="3">
    <source>
        <dbReference type="EMBL" id="NNV21038.1"/>
    </source>
</evidence>
<dbReference type="Proteomes" id="UP000526233">
    <property type="component" value="Unassembled WGS sequence"/>
</dbReference>
<dbReference type="InterPro" id="IPR000073">
    <property type="entry name" value="AB_hydrolase_1"/>
</dbReference>
<dbReference type="PIRSF" id="PIRSF031982">
    <property type="entry name" value="UCP031982_abhydr"/>
    <property type="match status" value="1"/>
</dbReference>
<dbReference type="EMBL" id="PKQI01000002">
    <property type="protein sequence ID" value="NNV21038.1"/>
    <property type="molecule type" value="Genomic_DNA"/>
</dbReference>
<dbReference type="InterPro" id="IPR050261">
    <property type="entry name" value="FrsA_esterase"/>
</dbReference>
<comment type="caution">
    <text evidence="3">The sequence shown here is derived from an EMBL/GenBank/DDBJ whole genome shotgun (WGS) entry which is preliminary data.</text>
</comment>
<accession>A0A7Y3T588</accession>
<proteinExistence type="inferred from homology"/>
<dbReference type="Gene3D" id="3.40.50.1820">
    <property type="entry name" value="alpha/beta hydrolase"/>
    <property type="match status" value="1"/>
</dbReference>
<dbReference type="AlphaFoldDB" id="A0A7Y3T588"/>
<dbReference type="GO" id="GO:0006508">
    <property type="term" value="P:proteolysis"/>
    <property type="evidence" value="ECO:0007669"/>
    <property type="project" value="InterPro"/>
</dbReference>
<dbReference type="PANTHER" id="PTHR22946">
    <property type="entry name" value="DIENELACTONE HYDROLASE DOMAIN-CONTAINING PROTEIN-RELATED"/>
    <property type="match status" value="1"/>
</dbReference>
<dbReference type="SUPFAM" id="SSF53474">
    <property type="entry name" value="alpha/beta-Hydrolases"/>
    <property type="match status" value="1"/>
</dbReference>
<protein>
    <submittedName>
        <fullName evidence="3">Dienelactone hydrolase</fullName>
    </submittedName>
</protein>
<comment type="similarity">
    <text evidence="1">Belongs to the AB hydrolase superfamily. FUS2 hydrolase family.</text>
</comment>
<dbReference type="Pfam" id="PF12697">
    <property type="entry name" value="Abhydrolase_6"/>
    <property type="match status" value="1"/>
</dbReference>
<dbReference type="InterPro" id="IPR016986">
    <property type="entry name" value="UCP031982_abhydr"/>
</dbReference>
<sequence length="355" mass="38394">MPPFLLFIIRIYRLRVICHWECFEMLLRLFALVTAILCLVSVANAESFNGSGLKKLAVVDPVDSRPMEAVVFYPSAAKTEATKIGPYQVQASPTAPMAEGRFPLILLSHGNMGSMWGHHDLGASLARNGYIVVSVTHPGDNFKDPSRLGTVSSTYGRPMQISAALTAALDEAALAPHIDKDRIGFAGFSAGGTTGLILAGAKPDLSRFEAYCAKRPDDHSVCEAEGKIRNDRPDLAPQADPRISAYVLMAPLSVIFGAETLKSVTAPTLIYVGDQDGELSPQENAMALAPELPKAQLQVIEKAGHFTFLAPCSEELTKLVAGFCIDNPGIVRTALHQRMNAEIATFFEKNLEKRN</sequence>
<feature type="domain" description="AB hydrolase-1" evidence="2">
    <location>
        <begin position="105"/>
        <end position="311"/>
    </location>
</feature>
<organism evidence="3 4">
    <name type="scientific">Brucella pseudogrignonensis</name>
    <dbReference type="NCBI Taxonomy" id="419475"/>
    <lineage>
        <taxon>Bacteria</taxon>
        <taxon>Pseudomonadati</taxon>
        <taxon>Pseudomonadota</taxon>
        <taxon>Alphaproteobacteria</taxon>
        <taxon>Hyphomicrobiales</taxon>
        <taxon>Brucellaceae</taxon>
        <taxon>Brucella/Ochrobactrum group</taxon>
        <taxon>Brucella</taxon>
    </lineage>
</organism>
<evidence type="ECO:0000313" key="4">
    <source>
        <dbReference type="Proteomes" id="UP000526233"/>
    </source>
</evidence>
<name>A0A7Y3T588_9HYPH</name>